<evidence type="ECO:0000256" key="1">
    <source>
        <dbReference type="ARBA" id="ARBA00007074"/>
    </source>
</evidence>
<dbReference type="KEGG" id="soa:G3M56_007125"/>
<dbReference type="GO" id="GO:0006508">
    <property type="term" value="P:proteolysis"/>
    <property type="evidence" value="ECO:0007669"/>
    <property type="project" value="UniProtKB-KW"/>
</dbReference>
<keyword evidence="3" id="KW-0378">Hydrolase</keyword>
<dbReference type="AlphaFoldDB" id="A0A6B3L013"/>
<accession>A0A6B3L013</accession>
<proteinExistence type="inferred from homology"/>
<dbReference type="RefSeq" id="WP_164361531.1">
    <property type="nucleotide sequence ID" value="NZ_CP066776.1"/>
</dbReference>
<feature type="domain" description="NlpC/P60" evidence="5">
    <location>
        <begin position="46"/>
        <end position="198"/>
    </location>
</feature>
<dbReference type="InterPro" id="IPR051202">
    <property type="entry name" value="Peptidase_C40"/>
</dbReference>
<evidence type="ECO:0000256" key="2">
    <source>
        <dbReference type="ARBA" id="ARBA00022670"/>
    </source>
</evidence>
<dbReference type="EMBL" id="CP066776">
    <property type="protein sequence ID" value="QQL43678.1"/>
    <property type="molecule type" value="Genomic_DNA"/>
</dbReference>
<keyword evidence="7" id="KW-1185">Reference proteome</keyword>
<name>A0A6B3L013_9BACT</name>
<dbReference type="Proteomes" id="UP000475117">
    <property type="component" value="Chromosome"/>
</dbReference>
<evidence type="ECO:0000313" key="6">
    <source>
        <dbReference type="EMBL" id="QQL43678.1"/>
    </source>
</evidence>
<gene>
    <name evidence="6" type="ORF">G3M56_007125</name>
</gene>
<protein>
    <submittedName>
        <fullName evidence="6">C40 family peptidase</fullName>
    </submittedName>
</protein>
<comment type="similarity">
    <text evidence="1">Belongs to the peptidase C40 family.</text>
</comment>
<dbReference type="Pfam" id="PF00877">
    <property type="entry name" value="NLPC_P60"/>
    <property type="match status" value="1"/>
</dbReference>
<keyword evidence="2" id="KW-0645">Protease</keyword>
<reference evidence="6 7" key="1">
    <citation type="submission" date="2020-12" db="EMBL/GenBank/DDBJ databases">
        <title>Sulforoseuscoccus oceanibium gen. nov., sp. nov., a representative of the phylum Verrucomicrobia with special cytoplasmic membrane, and proposal of Sulforoseuscoccusaceae fam. nov.</title>
        <authorList>
            <person name="Xi F."/>
        </authorList>
    </citation>
    <scope>NUCLEOTIDE SEQUENCE [LARGE SCALE GENOMIC DNA]</scope>
    <source>
        <strain evidence="6 7">T37</strain>
    </source>
</reference>
<dbReference type="InterPro" id="IPR000064">
    <property type="entry name" value="NLP_P60_dom"/>
</dbReference>
<dbReference type="PANTHER" id="PTHR47053">
    <property type="entry name" value="MUREIN DD-ENDOPEPTIDASE MEPH-RELATED"/>
    <property type="match status" value="1"/>
</dbReference>
<dbReference type="InterPro" id="IPR038765">
    <property type="entry name" value="Papain-like_cys_pep_sf"/>
</dbReference>
<evidence type="ECO:0000256" key="3">
    <source>
        <dbReference type="ARBA" id="ARBA00022801"/>
    </source>
</evidence>
<dbReference type="SUPFAM" id="SSF54001">
    <property type="entry name" value="Cysteine proteinases"/>
    <property type="match status" value="1"/>
</dbReference>
<sequence length="211" mass="23758">MIAALPTSVRLVLLLFLCAAMTSCGSTRKLRQQADAIVARVELPAQKVELRDLQRECHRLAQHRLPYVFGGESLGEGGMDCSGTIHHVLTRVGFRYVPRQSNHQYHWLAKAGTLKKASRLDERTLRKMRPGDLMFWKGTYRTGKRWPNVSHVMIYMGRDPNTGKHWMFGGRGQSASGRNGGGVDFFSFSPREGGRRNSKFIGFGRVPGVKR</sequence>
<dbReference type="PANTHER" id="PTHR47053:SF1">
    <property type="entry name" value="MUREIN DD-ENDOPEPTIDASE MEPH-RELATED"/>
    <property type="match status" value="1"/>
</dbReference>
<evidence type="ECO:0000256" key="4">
    <source>
        <dbReference type="ARBA" id="ARBA00022807"/>
    </source>
</evidence>
<organism evidence="6 7">
    <name type="scientific">Sulfuriroseicoccus oceanibius</name>
    <dbReference type="NCBI Taxonomy" id="2707525"/>
    <lineage>
        <taxon>Bacteria</taxon>
        <taxon>Pseudomonadati</taxon>
        <taxon>Verrucomicrobiota</taxon>
        <taxon>Verrucomicrobiia</taxon>
        <taxon>Verrucomicrobiales</taxon>
        <taxon>Verrucomicrobiaceae</taxon>
        <taxon>Sulfuriroseicoccus</taxon>
    </lineage>
</organism>
<evidence type="ECO:0000313" key="7">
    <source>
        <dbReference type="Proteomes" id="UP000475117"/>
    </source>
</evidence>
<dbReference type="Gene3D" id="3.90.1720.10">
    <property type="entry name" value="endopeptidase domain like (from Nostoc punctiforme)"/>
    <property type="match status" value="1"/>
</dbReference>
<dbReference type="PROSITE" id="PS51935">
    <property type="entry name" value="NLPC_P60"/>
    <property type="match status" value="1"/>
</dbReference>
<dbReference type="GO" id="GO:0008234">
    <property type="term" value="F:cysteine-type peptidase activity"/>
    <property type="evidence" value="ECO:0007669"/>
    <property type="project" value="UniProtKB-KW"/>
</dbReference>
<keyword evidence="4" id="KW-0788">Thiol protease</keyword>
<evidence type="ECO:0000259" key="5">
    <source>
        <dbReference type="PROSITE" id="PS51935"/>
    </source>
</evidence>